<dbReference type="RefSeq" id="WP_284216488.1">
    <property type="nucleotide sequence ID" value="NZ_BSOT01000005.1"/>
</dbReference>
<name>A0AA37SVE2_9ALTE</name>
<sequence length="207" mass="23428">MLISTVSVFYNATQIVKRTFFMCVFFTVVACSDAVNTPENTSVEITEAQQPLLSLSELLAADDVRQGLANASITKDIIALETWQTRLLSAADEVYLVPSERKLISGKQGLMFLEFQGMKINYQEAFDKAFFNFEDVNEVFVTYPAFESLHEKGRDLVRKRDQLILQTKVTLEERGYTGDTLAEAKNQWQAAMSQHNSSQHNSSQHNQ</sequence>
<proteinExistence type="predicted"/>
<keyword evidence="2" id="KW-1185">Reference proteome</keyword>
<protein>
    <submittedName>
        <fullName evidence="1">Uncharacterized protein</fullName>
    </submittedName>
</protein>
<reference evidence="1" key="1">
    <citation type="journal article" date="2014" name="Int. J. Syst. Evol. Microbiol.">
        <title>Complete genome sequence of Corynebacterium casei LMG S-19264T (=DSM 44701T), isolated from a smear-ripened cheese.</title>
        <authorList>
            <consortium name="US DOE Joint Genome Institute (JGI-PGF)"/>
            <person name="Walter F."/>
            <person name="Albersmeier A."/>
            <person name="Kalinowski J."/>
            <person name="Ruckert C."/>
        </authorList>
    </citation>
    <scope>NUCLEOTIDE SEQUENCE</scope>
    <source>
        <strain evidence="1">NBRC 110023</strain>
    </source>
</reference>
<organism evidence="1 2">
    <name type="scientific">Agaribacter marinus</name>
    <dbReference type="NCBI Taxonomy" id="1431249"/>
    <lineage>
        <taxon>Bacteria</taxon>
        <taxon>Pseudomonadati</taxon>
        <taxon>Pseudomonadota</taxon>
        <taxon>Gammaproteobacteria</taxon>
        <taxon>Alteromonadales</taxon>
        <taxon>Alteromonadaceae</taxon>
        <taxon>Agaribacter</taxon>
    </lineage>
</organism>
<reference evidence="1" key="2">
    <citation type="submission" date="2023-01" db="EMBL/GenBank/DDBJ databases">
        <title>Draft genome sequence of Agaribacter marinus strain NBRC 110023.</title>
        <authorList>
            <person name="Sun Q."/>
            <person name="Mori K."/>
        </authorList>
    </citation>
    <scope>NUCLEOTIDE SEQUENCE</scope>
    <source>
        <strain evidence="1">NBRC 110023</strain>
    </source>
</reference>
<comment type="caution">
    <text evidence="1">The sequence shown here is derived from an EMBL/GenBank/DDBJ whole genome shotgun (WGS) entry which is preliminary data.</text>
</comment>
<dbReference type="EMBL" id="BSOT01000005">
    <property type="protein sequence ID" value="GLR70183.1"/>
    <property type="molecule type" value="Genomic_DNA"/>
</dbReference>
<dbReference type="AlphaFoldDB" id="A0AA37SVE2"/>
<accession>A0AA37SVE2</accession>
<evidence type="ECO:0000313" key="2">
    <source>
        <dbReference type="Proteomes" id="UP001156601"/>
    </source>
</evidence>
<evidence type="ECO:0000313" key="1">
    <source>
        <dbReference type="EMBL" id="GLR70183.1"/>
    </source>
</evidence>
<gene>
    <name evidence="1" type="ORF">GCM10007852_10910</name>
</gene>
<dbReference type="Proteomes" id="UP001156601">
    <property type="component" value="Unassembled WGS sequence"/>
</dbReference>